<dbReference type="PANTHER" id="PTHR43433">
    <property type="entry name" value="HYDROLASE, ALPHA/BETA FOLD FAMILY PROTEIN"/>
    <property type="match status" value="1"/>
</dbReference>
<gene>
    <name evidence="2" type="ORF">ETD85_20650</name>
</gene>
<name>A0A5S4H2V9_9ACTN</name>
<dbReference type="InterPro" id="IPR050471">
    <property type="entry name" value="AB_hydrolase"/>
</dbReference>
<dbReference type="Pfam" id="PF00561">
    <property type="entry name" value="Abhydrolase_1"/>
    <property type="match status" value="1"/>
</dbReference>
<dbReference type="InterPro" id="IPR029058">
    <property type="entry name" value="AB_hydrolase_fold"/>
</dbReference>
<accession>A0A5S4H2V9</accession>
<dbReference type="GO" id="GO:0046503">
    <property type="term" value="P:glycerolipid catabolic process"/>
    <property type="evidence" value="ECO:0007669"/>
    <property type="project" value="TreeGrafter"/>
</dbReference>
<dbReference type="RefSeq" id="WP_138691388.1">
    <property type="nucleotide sequence ID" value="NZ_JBHSAZ010000003.1"/>
</dbReference>
<evidence type="ECO:0000259" key="1">
    <source>
        <dbReference type="Pfam" id="PF00561"/>
    </source>
</evidence>
<organism evidence="2 3">
    <name type="scientific">Nonomuraea zeae</name>
    <dbReference type="NCBI Taxonomy" id="1642303"/>
    <lineage>
        <taxon>Bacteria</taxon>
        <taxon>Bacillati</taxon>
        <taxon>Actinomycetota</taxon>
        <taxon>Actinomycetes</taxon>
        <taxon>Streptosporangiales</taxon>
        <taxon>Streptosporangiaceae</taxon>
        <taxon>Nonomuraea</taxon>
    </lineage>
</organism>
<dbReference type="OrthoDB" id="3210164at2"/>
<dbReference type="InterPro" id="IPR000073">
    <property type="entry name" value="AB_hydrolase_1"/>
</dbReference>
<keyword evidence="3" id="KW-1185">Reference proteome</keyword>
<dbReference type="PANTHER" id="PTHR43433:SF5">
    <property type="entry name" value="AB HYDROLASE-1 DOMAIN-CONTAINING PROTEIN"/>
    <property type="match status" value="1"/>
</dbReference>
<dbReference type="Gene3D" id="3.40.50.1820">
    <property type="entry name" value="alpha/beta hydrolase"/>
    <property type="match status" value="1"/>
</dbReference>
<dbReference type="SUPFAM" id="SSF53474">
    <property type="entry name" value="alpha/beta-Hydrolases"/>
    <property type="match status" value="1"/>
</dbReference>
<dbReference type="EMBL" id="VCKX01000060">
    <property type="protein sequence ID" value="TMR33140.1"/>
    <property type="molecule type" value="Genomic_DNA"/>
</dbReference>
<reference evidence="2 3" key="1">
    <citation type="submission" date="2019-05" db="EMBL/GenBank/DDBJ databases">
        <title>Draft genome sequence of Nonomuraea zeae DSM 100528.</title>
        <authorList>
            <person name="Saricaoglu S."/>
            <person name="Isik K."/>
        </authorList>
    </citation>
    <scope>NUCLEOTIDE SEQUENCE [LARGE SCALE GENOMIC DNA]</scope>
    <source>
        <strain evidence="2 3">DSM 100528</strain>
    </source>
</reference>
<comment type="caution">
    <text evidence="2">The sequence shown here is derived from an EMBL/GenBank/DDBJ whole genome shotgun (WGS) entry which is preliminary data.</text>
</comment>
<dbReference type="Proteomes" id="UP000306628">
    <property type="component" value="Unassembled WGS sequence"/>
</dbReference>
<keyword evidence="2" id="KW-0378">Hydrolase</keyword>
<evidence type="ECO:0000313" key="2">
    <source>
        <dbReference type="EMBL" id="TMR33140.1"/>
    </source>
</evidence>
<dbReference type="AlphaFoldDB" id="A0A5S4H2V9"/>
<proteinExistence type="predicted"/>
<dbReference type="GO" id="GO:0004806">
    <property type="term" value="F:triacylglycerol lipase activity"/>
    <property type="evidence" value="ECO:0007669"/>
    <property type="project" value="TreeGrafter"/>
</dbReference>
<sequence>MDTGILDVPGAQLYFEVRGSGPAFLTILGGGGDAAMAAPLAGALADRYTVITYDRRGATRSPLTGPPREQRIEEHADDALRLLCEVGAEPALVFGTHSGALIALDLQARHPERVRRLVAHEPPSFALLPDEAHWFSLAREAVALCRQEGVGPAMRKFGEETGVTAPPEPDPNLPAWVKDMLTRMSANMEMSLLYEMLPFSRYVPDADALRTAPLALASGVQTRSMLMHRCTLAMGKHLGVEPVELPGDYVGYLRSPAEFATELHALLSARPGQP</sequence>
<feature type="domain" description="AB hydrolase-1" evidence="1">
    <location>
        <begin position="22"/>
        <end position="131"/>
    </location>
</feature>
<evidence type="ECO:0000313" key="3">
    <source>
        <dbReference type="Proteomes" id="UP000306628"/>
    </source>
</evidence>
<protein>
    <submittedName>
        <fullName evidence="2">Alpha/beta fold hydrolase</fullName>
    </submittedName>
</protein>